<keyword evidence="4" id="KW-0812">Transmembrane</keyword>
<keyword evidence="4" id="KW-1133">Transmembrane helix</keyword>
<feature type="transmembrane region" description="Helical" evidence="4">
    <location>
        <begin position="315"/>
        <end position="337"/>
    </location>
</feature>
<dbReference type="PANTHER" id="PTHR22550:SF5">
    <property type="entry name" value="LEUCINE ZIPPER PROTEIN 4"/>
    <property type="match status" value="1"/>
</dbReference>
<accession>A0ABY6ZMP0</accession>
<evidence type="ECO:0000256" key="2">
    <source>
        <dbReference type="ARBA" id="ARBA00023136"/>
    </source>
</evidence>
<sequence length="542" mass="61228">MKLSLRNIFNRRDRRNRYTDRPKPKVPDYRDAPKITGKLQQTLTYITETSGMSDDFVVTRTTVGDKDAVLVYFQTISDQKQVQSMKQALQKHKYQKVSPKEMPYYLARHVIPFGEVMFMDNLWEIREALSRGDILLLVDGISEAITVASVAIPHRAIEPPLLESSTRGPQISFIEKLDVNIGLVRGMLISDALTVKELRVGYRSRTRVAMLYEHDVANPNLVSTAMKRIQAVHVDKLTGSATLEQRIVDNHWTLFPLTRSTTRVDNCVKEVGQGKVLILVDGDPTGFLIPGTVVDFFQTMEDDQHSYFEATFMRWLRFVSFILGFYLPALYISFADFNPELMPHTLAFQIARSREGVPFNAATEVMMMQLVIEIIREAALRMPRVMGQTIGIVGGLVLGQAAVEAGLVSSILIVVIALTAVSVFVLPSYEFATVLRILSWGNIFAASIFGFYGVMLVVMAGLFHVASLKSFGISYLEPISGEHWRDFFLDGILRAPIPMLDKRASHLHDQEVTRGSDYTDPNQHPMLEIPSNPKKQRNRRRT</sequence>
<feature type="transmembrane region" description="Helical" evidence="4">
    <location>
        <begin position="437"/>
        <end position="463"/>
    </location>
</feature>
<evidence type="ECO:0000256" key="4">
    <source>
        <dbReference type="SAM" id="Phobius"/>
    </source>
</evidence>
<dbReference type="Proteomes" id="UP001164761">
    <property type="component" value="Chromosome"/>
</dbReference>
<name>A0ABY6ZMP0_9BACL</name>
<feature type="transmembrane region" description="Helical" evidence="4">
    <location>
        <begin position="396"/>
        <end position="425"/>
    </location>
</feature>
<evidence type="ECO:0000313" key="6">
    <source>
        <dbReference type="Proteomes" id="UP001164761"/>
    </source>
</evidence>
<dbReference type="EMBL" id="CP104067">
    <property type="protein sequence ID" value="WAH43461.1"/>
    <property type="molecule type" value="Genomic_DNA"/>
</dbReference>
<evidence type="ECO:0000313" key="5">
    <source>
        <dbReference type="EMBL" id="WAH43461.1"/>
    </source>
</evidence>
<feature type="compositionally biased region" description="Basic and acidic residues" evidence="3">
    <location>
        <begin position="16"/>
        <end position="31"/>
    </location>
</feature>
<comment type="similarity">
    <text evidence="1">Belongs to the GerABKA family.</text>
</comment>
<feature type="region of interest" description="Disordered" evidence="3">
    <location>
        <begin position="1"/>
        <end position="31"/>
    </location>
</feature>
<dbReference type="Pfam" id="PF03323">
    <property type="entry name" value="GerA"/>
    <property type="match status" value="1"/>
</dbReference>
<dbReference type="PANTHER" id="PTHR22550">
    <property type="entry name" value="SPORE GERMINATION PROTEIN"/>
    <property type="match status" value="1"/>
</dbReference>
<proteinExistence type="inferred from homology"/>
<organism evidence="5 6">
    <name type="scientific">Alicyclobacillus fastidiosus</name>
    <dbReference type="NCBI Taxonomy" id="392011"/>
    <lineage>
        <taxon>Bacteria</taxon>
        <taxon>Bacillati</taxon>
        <taxon>Bacillota</taxon>
        <taxon>Bacilli</taxon>
        <taxon>Bacillales</taxon>
        <taxon>Alicyclobacillaceae</taxon>
        <taxon>Alicyclobacillus</taxon>
    </lineage>
</organism>
<evidence type="ECO:0000256" key="3">
    <source>
        <dbReference type="SAM" id="MobiDB-lite"/>
    </source>
</evidence>
<gene>
    <name evidence="5" type="ORF">NZD89_08780</name>
</gene>
<evidence type="ECO:0000256" key="1">
    <source>
        <dbReference type="ARBA" id="ARBA00005278"/>
    </source>
</evidence>
<dbReference type="RefSeq" id="WP_268007344.1">
    <property type="nucleotide sequence ID" value="NZ_CP104067.1"/>
</dbReference>
<feature type="region of interest" description="Disordered" evidence="3">
    <location>
        <begin position="513"/>
        <end position="542"/>
    </location>
</feature>
<dbReference type="InterPro" id="IPR004995">
    <property type="entry name" value="Spore_Ger"/>
</dbReference>
<keyword evidence="6" id="KW-1185">Reference proteome</keyword>
<dbReference type="PIRSF" id="PIRSF005690">
    <property type="entry name" value="GerBA"/>
    <property type="match status" value="1"/>
</dbReference>
<reference evidence="5" key="1">
    <citation type="submission" date="2022-08" db="EMBL/GenBank/DDBJ databases">
        <title>Alicyclobacillus fastidiosus DSM 17978, complete genome.</title>
        <authorList>
            <person name="Wang Q."/>
            <person name="Cai R."/>
            <person name="Wang Z."/>
        </authorList>
    </citation>
    <scope>NUCLEOTIDE SEQUENCE</scope>
    <source>
        <strain evidence="5">DSM 17978</strain>
    </source>
</reference>
<keyword evidence="2 4" id="KW-0472">Membrane</keyword>
<dbReference type="InterPro" id="IPR050768">
    <property type="entry name" value="UPF0353/GerABKA_families"/>
</dbReference>
<protein>
    <submittedName>
        <fullName evidence="5">Spore germination protein</fullName>
    </submittedName>
</protein>